<comment type="caution">
    <text evidence="5">The sequence shown here is derived from an EMBL/GenBank/DDBJ whole genome shotgun (WGS) entry which is preliminary data.</text>
</comment>
<dbReference type="Gene3D" id="1.10.10.60">
    <property type="entry name" value="Homeodomain-like"/>
    <property type="match status" value="1"/>
</dbReference>
<dbReference type="PANTHER" id="PTHR46796">
    <property type="entry name" value="HTH-TYPE TRANSCRIPTIONAL ACTIVATOR RHAS-RELATED"/>
    <property type="match status" value="1"/>
</dbReference>
<accession>A0ABS9Z424</accession>
<evidence type="ECO:0000259" key="4">
    <source>
        <dbReference type="PROSITE" id="PS01124"/>
    </source>
</evidence>
<dbReference type="SUPFAM" id="SSF46689">
    <property type="entry name" value="Homeodomain-like"/>
    <property type="match status" value="1"/>
</dbReference>
<dbReference type="PROSITE" id="PS01124">
    <property type="entry name" value="HTH_ARAC_FAMILY_2"/>
    <property type="match status" value="1"/>
</dbReference>
<dbReference type="Proteomes" id="UP001139104">
    <property type="component" value="Unassembled WGS sequence"/>
</dbReference>
<keyword evidence="3" id="KW-0804">Transcription</keyword>
<protein>
    <submittedName>
        <fullName evidence="5">Helix-turn-helix domain-containing protein</fullName>
    </submittedName>
</protein>
<evidence type="ECO:0000256" key="1">
    <source>
        <dbReference type="ARBA" id="ARBA00023015"/>
    </source>
</evidence>
<dbReference type="SMART" id="SM00342">
    <property type="entry name" value="HTH_ARAC"/>
    <property type="match status" value="1"/>
</dbReference>
<organism evidence="5 6">
    <name type="scientific">Candidatus Rhodoblastus alkanivorans</name>
    <dbReference type="NCBI Taxonomy" id="2954117"/>
    <lineage>
        <taxon>Bacteria</taxon>
        <taxon>Pseudomonadati</taxon>
        <taxon>Pseudomonadota</taxon>
        <taxon>Alphaproteobacteria</taxon>
        <taxon>Hyphomicrobiales</taxon>
        <taxon>Rhodoblastaceae</taxon>
        <taxon>Rhodoblastus</taxon>
    </lineage>
</organism>
<gene>
    <name evidence="5" type="ORF">K2U94_06370</name>
</gene>
<dbReference type="PANTHER" id="PTHR46796:SF12">
    <property type="entry name" value="HTH-TYPE DNA-BINDING TRANSCRIPTIONAL ACTIVATOR EUTR"/>
    <property type="match status" value="1"/>
</dbReference>
<dbReference type="InterPro" id="IPR018060">
    <property type="entry name" value="HTH_AraC"/>
</dbReference>
<evidence type="ECO:0000256" key="2">
    <source>
        <dbReference type="ARBA" id="ARBA00023125"/>
    </source>
</evidence>
<dbReference type="InterPro" id="IPR050204">
    <property type="entry name" value="AraC_XylS_family_regulators"/>
</dbReference>
<dbReference type="InterPro" id="IPR018062">
    <property type="entry name" value="HTH_AraC-typ_CS"/>
</dbReference>
<evidence type="ECO:0000313" key="6">
    <source>
        <dbReference type="Proteomes" id="UP001139104"/>
    </source>
</evidence>
<dbReference type="InterPro" id="IPR009057">
    <property type="entry name" value="Homeodomain-like_sf"/>
</dbReference>
<keyword evidence="6" id="KW-1185">Reference proteome</keyword>
<feature type="domain" description="HTH araC/xylS-type" evidence="4">
    <location>
        <begin position="250"/>
        <end position="350"/>
    </location>
</feature>
<keyword evidence="2" id="KW-0238">DNA-binding</keyword>
<evidence type="ECO:0000313" key="5">
    <source>
        <dbReference type="EMBL" id="MCI4682384.1"/>
    </source>
</evidence>
<name>A0ABS9Z424_9HYPH</name>
<reference evidence="5" key="1">
    <citation type="journal article" date="2022" name="ISME J.">
        <title>Identification of active gaseous-alkane degraders at natural gas seeps.</title>
        <authorList>
            <person name="Farhan Ul Haque M."/>
            <person name="Hernandez M."/>
            <person name="Crombie A.T."/>
            <person name="Murrell J.C."/>
        </authorList>
    </citation>
    <scope>NUCLEOTIDE SEQUENCE</scope>
    <source>
        <strain evidence="5">PC2</strain>
    </source>
</reference>
<sequence length="354" mass="39201">MTPKNVSGCAMGRWLMLALNRALLLDAQGRAITKHCKTSSDDWEEVQDFANRFYMPYSCTPIGKNVRPKSVMYAANINRIVVTRFSYGVPIYLDKFDPAQGKILVLTTLRGHLKHSVGATDSEITACGESFVADCSRTDYWLEGDGGHLQINLTIPHDVVAEIALSWFDAAPDDRLWREKVKFGGASSSWIALLEYAARLMSEAPEKVESGRIGAHLEEAICVELLRNWAGHANVLLTREPCGAAPRHVKWAENFIRAEAARAPTIAEIAREAGVSVRALSDAFRRFRDTTPGAFLREQRLQGVRNALLAAGPGDTVASIASSWGYVNFGMFARAYQRRFGELPSKTLGRARQR</sequence>
<evidence type="ECO:0000256" key="3">
    <source>
        <dbReference type="ARBA" id="ARBA00023163"/>
    </source>
</evidence>
<dbReference type="RefSeq" id="WP_243066401.1">
    <property type="nucleotide sequence ID" value="NZ_JAIVFK010000046.1"/>
</dbReference>
<keyword evidence="1" id="KW-0805">Transcription regulation</keyword>
<dbReference type="EMBL" id="JAIVFP010000001">
    <property type="protein sequence ID" value="MCI4682384.1"/>
    <property type="molecule type" value="Genomic_DNA"/>
</dbReference>
<proteinExistence type="predicted"/>
<dbReference type="Pfam" id="PF12833">
    <property type="entry name" value="HTH_18"/>
    <property type="match status" value="1"/>
</dbReference>
<dbReference type="PROSITE" id="PS00041">
    <property type="entry name" value="HTH_ARAC_FAMILY_1"/>
    <property type="match status" value="1"/>
</dbReference>